<sequence length="255" mass="25389">MLLSSSFWAQADALSCLGWLAGANTTPPPAPQDNPLAPLAPLVITLLAVHLAKTARAEGANVEAAVLERDDNLRVYALAFLLKLHAARPELLPRWCAAAAAAVAPQAGGAEAGGGSGLAAVLLPLACAARGRGAALPLALRLLHLMAVSAEGRGALLAERCVPVLARLRQELQRDEASAASAAAAAAARPRTSAAGGARGYSGGGASSGNGPEELAEGDDDAAGDEQLLAEAGGAGPQSEVVSAILEAVLQRPCG</sequence>
<comment type="caution">
    <text evidence="2">The sequence shown here is derived from an EMBL/GenBank/DDBJ whole genome shotgun (WGS) entry which is preliminary data.</text>
</comment>
<protein>
    <submittedName>
        <fullName evidence="2">Uncharacterized protein</fullName>
    </submittedName>
</protein>
<gene>
    <name evidence="2" type="ORF">JKP88DRAFT_304753</name>
</gene>
<evidence type="ECO:0000256" key="1">
    <source>
        <dbReference type="SAM" id="MobiDB-lite"/>
    </source>
</evidence>
<keyword evidence="3" id="KW-1185">Reference proteome</keyword>
<name>A0A836CK32_9STRA</name>
<dbReference type="Proteomes" id="UP000664859">
    <property type="component" value="Unassembled WGS sequence"/>
</dbReference>
<evidence type="ECO:0000313" key="3">
    <source>
        <dbReference type="Proteomes" id="UP000664859"/>
    </source>
</evidence>
<organism evidence="2 3">
    <name type="scientific">Tribonema minus</name>
    <dbReference type="NCBI Taxonomy" id="303371"/>
    <lineage>
        <taxon>Eukaryota</taxon>
        <taxon>Sar</taxon>
        <taxon>Stramenopiles</taxon>
        <taxon>Ochrophyta</taxon>
        <taxon>PX clade</taxon>
        <taxon>Xanthophyceae</taxon>
        <taxon>Tribonematales</taxon>
        <taxon>Tribonemataceae</taxon>
        <taxon>Tribonema</taxon>
    </lineage>
</organism>
<feature type="compositionally biased region" description="Acidic residues" evidence="1">
    <location>
        <begin position="214"/>
        <end position="224"/>
    </location>
</feature>
<feature type="region of interest" description="Disordered" evidence="1">
    <location>
        <begin position="194"/>
        <end position="238"/>
    </location>
</feature>
<dbReference type="EMBL" id="JAFCMP010000070">
    <property type="protein sequence ID" value="KAG5188349.1"/>
    <property type="molecule type" value="Genomic_DNA"/>
</dbReference>
<evidence type="ECO:0000313" key="2">
    <source>
        <dbReference type="EMBL" id="KAG5188349.1"/>
    </source>
</evidence>
<feature type="compositionally biased region" description="Gly residues" evidence="1">
    <location>
        <begin position="197"/>
        <end position="208"/>
    </location>
</feature>
<reference evidence="2" key="1">
    <citation type="submission" date="2021-02" db="EMBL/GenBank/DDBJ databases">
        <title>First Annotated Genome of the Yellow-green Alga Tribonema minus.</title>
        <authorList>
            <person name="Mahan K.M."/>
        </authorList>
    </citation>
    <scope>NUCLEOTIDE SEQUENCE</scope>
    <source>
        <strain evidence="2">UTEX B ZZ1240</strain>
    </source>
</reference>
<proteinExistence type="predicted"/>
<accession>A0A836CK32</accession>
<dbReference type="AlphaFoldDB" id="A0A836CK32"/>